<dbReference type="SUPFAM" id="SSF51316">
    <property type="entry name" value="Mss4-like"/>
    <property type="match status" value="2"/>
</dbReference>
<evidence type="ECO:0000313" key="8">
    <source>
        <dbReference type="Proteomes" id="UP001302676"/>
    </source>
</evidence>
<evidence type="ECO:0000256" key="5">
    <source>
        <dbReference type="SAM" id="MobiDB-lite"/>
    </source>
</evidence>
<dbReference type="Pfam" id="PF04828">
    <property type="entry name" value="GFA"/>
    <property type="match status" value="1"/>
</dbReference>
<feature type="region of interest" description="Disordered" evidence="5">
    <location>
        <begin position="129"/>
        <end position="164"/>
    </location>
</feature>
<dbReference type="PANTHER" id="PTHR33337">
    <property type="entry name" value="GFA DOMAIN-CONTAINING PROTEIN"/>
    <property type="match status" value="1"/>
</dbReference>
<dbReference type="PROSITE" id="PS51891">
    <property type="entry name" value="CENP_V_GFA"/>
    <property type="match status" value="1"/>
</dbReference>
<keyword evidence="4" id="KW-0456">Lyase</keyword>
<dbReference type="InterPro" id="IPR006913">
    <property type="entry name" value="CENP-V/GFA"/>
</dbReference>
<dbReference type="Proteomes" id="UP001302676">
    <property type="component" value="Unassembled WGS sequence"/>
</dbReference>
<feature type="compositionally biased region" description="Low complexity" evidence="5">
    <location>
        <begin position="145"/>
        <end position="164"/>
    </location>
</feature>
<evidence type="ECO:0000256" key="2">
    <source>
        <dbReference type="ARBA" id="ARBA00022723"/>
    </source>
</evidence>
<dbReference type="GeneID" id="87813894"/>
<evidence type="ECO:0000256" key="1">
    <source>
        <dbReference type="ARBA" id="ARBA00005495"/>
    </source>
</evidence>
<keyword evidence="8" id="KW-1185">Reference proteome</keyword>
<name>A0AAN6V289_9PEZI</name>
<comment type="caution">
    <text evidence="7">The sequence shown here is derived from an EMBL/GenBank/DDBJ whole genome shotgun (WGS) entry which is preliminary data.</text>
</comment>
<sequence>MDSIQNLATISCHCGTARQTVTPRTGQDSIFTGATICHCDTCRYSSGVHCVPFAPISTPSVAALKRYSPSADSTRYFCPTCGCHVFCAKHPSPSAPAEEWEWEVATGTILDAPEPSNLSPETWTHRNINDTKDGGLSRWLPNTPPSTASTPTTAITLPSSSTLPPDTETDTLHAACHCTSITLNITRPSADPTLNPDSPYADLLLPYATNPPEVISNPSHEKWYLRPVPSNDTSNPSNPPSHYLAGTCACLPCRLTTGSEIQTWAFIPRRNITIAAIDSTKGSGDSARMSLDYHPLDFNNLPANLSLTTYRSSPGRMREFCGVCGATVFWHDEFRTGLIDVSAGLFRAAAPDIARGGEHGKNGGDSRREDWLVWWTGRVSFAEEASTGRTRGAKAWGEGLIAGLEEGMKKEHSSRNE</sequence>
<dbReference type="GO" id="GO:0046872">
    <property type="term" value="F:metal ion binding"/>
    <property type="evidence" value="ECO:0007669"/>
    <property type="project" value="UniProtKB-KW"/>
</dbReference>
<keyword evidence="3" id="KW-0862">Zinc</keyword>
<evidence type="ECO:0000259" key="6">
    <source>
        <dbReference type="PROSITE" id="PS51891"/>
    </source>
</evidence>
<gene>
    <name evidence="7" type="ORF">C8A04DRAFT_12266</name>
</gene>
<dbReference type="AlphaFoldDB" id="A0AAN6V289"/>
<feature type="domain" description="CENP-V/GFA" evidence="6">
    <location>
        <begin position="7"/>
        <end position="124"/>
    </location>
</feature>
<proteinExistence type="inferred from homology"/>
<evidence type="ECO:0000313" key="7">
    <source>
        <dbReference type="EMBL" id="KAK4143522.1"/>
    </source>
</evidence>
<reference evidence="7" key="2">
    <citation type="submission" date="2023-05" db="EMBL/GenBank/DDBJ databases">
        <authorList>
            <consortium name="Lawrence Berkeley National Laboratory"/>
            <person name="Steindorff A."/>
            <person name="Hensen N."/>
            <person name="Bonometti L."/>
            <person name="Westerberg I."/>
            <person name="Brannstrom I.O."/>
            <person name="Guillou S."/>
            <person name="Cros-Aarteil S."/>
            <person name="Calhoun S."/>
            <person name="Haridas S."/>
            <person name="Kuo A."/>
            <person name="Mondo S."/>
            <person name="Pangilinan J."/>
            <person name="Riley R."/>
            <person name="Labutti K."/>
            <person name="Andreopoulos B."/>
            <person name="Lipzen A."/>
            <person name="Chen C."/>
            <person name="Yanf M."/>
            <person name="Daum C."/>
            <person name="Ng V."/>
            <person name="Clum A."/>
            <person name="Ohm R."/>
            <person name="Martin F."/>
            <person name="Silar P."/>
            <person name="Natvig D."/>
            <person name="Lalanne C."/>
            <person name="Gautier V."/>
            <person name="Ament-Velasquez S.L."/>
            <person name="Kruys A."/>
            <person name="Hutchinson M.I."/>
            <person name="Powell A.J."/>
            <person name="Barry K."/>
            <person name="Miller A.N."/>
            <person name="Grigoriev I.V."/>
            <person name="Debuchy R."/>
            <person name="Gladieux P."/>
            <person name="Thoren M.H."/>
            <person name="Johannesson H."/>
        </authorList>
    </citation>
    <scope>NUCLEOTIDE SEQUENCE</scope>
    <source>
        <strain evidence="7">CBS 141.50</strain>
    </source>
</reference>
<dbReference type="PANTHER" id="PTHR33337:SF31">
    <property type="entry name" value="DUF636 DOMAIN PROTEIN (AFU_ORTHOLOGUE AFUA_2G12650)"/>
    <property type="match status" value="1"/>
</dbReference>
<keyword evidence="2" id="KW-0479">Metal-binding</keyword>
<dbReference type="GO" id="GO:0016846">
    <property type="term" value="F:carbon-sulfur lyase activity"/>
    <property type="evidence" value="ECO:0007669"/>
    <property type="project" value="InterPro"/>
</dbReference>
<dbReference type="RefSeq" id="XP_062636893.1">
    <property type="nucleotide sequence ID" value="XM_062777281.1"/>
</dbReference>
<dbReference type="Gene3D" id="3.90.1590.10">
    <property type="entry name" value="glutathione-dependent formaldehyde- activating enzyme (gfa)"/>
    <property type="match status" value="2"/>
</dbReference>
<protein>
    <recommendedName>
        <fullName evidence="6">CENP-V/GFA domain-containing protein</fullName>
    </recommendedName>
</protein>
<reference evidence="7" key="1">
    <citation type="journal article" date="2023" name="Mol. Phylogenet. Evol.">
        <title>Genome-scale phylogeny and comparative genomics of the fungal order Sordariales.</title>
        <authorList>
            <person name="Hensen N."/>
            <person name="Bonometti L."/>
            <person name="Westerberg I."/>
            <person name="Brannstrom I.O."/>
            <person name="Guillou S."/>
            <person name="Cros-Aarteil S."/>
            <person name="Calhoun S."/>
            <person name="Haridas S."/>
            <person name="Kuo A."/>
            <person name="Mondo S."/>
            <person name="Pangilinan J."/>
            <person name="Riley R."/>
            <person name="LaButti K."/>
            <person name="Andreopoulos B."/>
            <person name="Lipzen A."/>
            <person name="Chen C."/>
            <person name="Yan M."/>
            <person name="Daum C."/>
            <person name="Ng V."/>
            <person name="Clum A."/>
            <person name="Steindorff A."/>
            <person name="Ohm R.A."/>
            <person name="Martin F."/>
            <person name="Silar P."/>
            <person name="Natvig D.O."/>
            <person name="Lalanne C."/>
            <person name="Gautier V."/>
            <person name="Ament-Velasquez S.L."/>
            <person name="Kruys A."/>
            <person name="Hutchinson M.I."/>
            <person name="Powell A.J."/>
            <person name="Barry K."/>
            <person name="Miller A.N."/>
            <person name="Grigoriev I.V."/>
            <person name="Debuchy R."/>
            <person name="Gladieux P."/>
            <person name="Hiltunen Thoren M."/>
            <person name="Johannesson H."/>
        </authorList>
    </citation>
    <scope>NUCLEOTIDE SEQUENCE</scope>
    <source>
        <strain evidence="7">CBS 141.50</strain>
    </source>
</reference>
<evidence type="ECO:0000256" key="3">
    <source>
        <dbReference type="ARBA" id="ARBA00022833"/>
    </source>
</evidence>
<comment type="similarity">
    <text evidence="1">Belongs to the Gfa family.</text>
</comment>
<evidence type="ECO:0000256" key="4">
    <source>
        <dbReference type="ARBA" id="ARBA00023239"/>
    </source>
</evidence>
<accession>A0AAN6V289</accession>
<dbReference type="EMBL" id="MU853585">
    <property type="protein sequence ID" value="KAK4143522.1"/>
    <property type="molecule type" value="Genomic_DNA"/>
</dbReference>
<organism evidence="7 8">
    <name type="scientific">Dichotomopilus funicola</name>
    <dbReference type="NCBI Taxonomy" id="1934379"/>
    <lineage>
        <taxon>Eukaryota</taxon>
        <taxon>Fungi</taxon>
        <taxon>Dikarya</taxon>
        <taxon>Ascomycota</taxon>
        <taxon>Pezizomycotina</taxon>
        <taxon>Sordariomycetes</taxon>
        <taxon>Sordariomycetidae</taxon>
        <taxon>Sordariales</taxon>
        <taxon>Chaetomiaceae</taxon>
        <taxon>Dichotomopilus</taxon>
    </lineage>
</organism>
<dbReference type="InterPro" id="IPR011057">
    <property type="entry name" value="Mss4-like_sf"/>
</dbReference>